<reference evidence="1 2" key="1">
    <citation type="submission" date="2020-05" db="EMBL/GenBank/DDBJ databases">
        <title>Aquincola sp. isolate from soil.</title>
        <authorList>
            <person name="Han J."/>
            <person name="Kim D.-U."/>
        </authorList>
    </citation>
    <scope>NUCLEOTIDE SEQUENCE [LARGE SCALE GENOMIC DNA]</scope>
    <source>
        <strain evidence="1 2">S2</strain>
    </source>
</reference>
<organism evidence="1 2">
    <name type="scientific">Pseudaquabacterium terrae</name>
    <dbReference type="NCBI Taxonomy" id="2732868"/>
    <lineage>
        <taxon>Bacteria</taxon>
        <taxon>Pseudomonadati</taxon>
        <taxon>Pseudomonadota</taxon>
        <taxon>Betaproteobacteria</taxon>
        <taxon>Burkholderiales</taxon>
        <taxon>Sphaerotilaceae</taxon>
        <taxon>Pseudaquabacterium</taxon>
    </lineage>
</organism>
<evidence type="ECO:0008006" key="3">
    <source>
        <dbReference type="Google" id="ProtNLM"/>
    </source>
</evidence>
<accession>A0ABX2EUG1</accession>
<protein>
    <recommendedName>
        <fullName evidence="3">Alpha/beta hydrolase</fullName>
    </recommendedName>
</protein>
<name>A0ABX2EUG1_9BURK</name>
<dbReference type="SUPFAM" id="SSF53474">
    <property type="entry name" value="alpha/beta-Hydrolases"/>
    <property type="match status" value="1"/>
</dbReference>
<keyword evidence="2" id="KW-1185">Reference proteome</keyword>
<gene>
    <name evidence="1" type="ORF">HLB44_35355</name>
</gene>
<dbReference type="InterPro" id="IPR029058">
    <property type="entry name" value="AB_hydrolase_fold"/>
</dbReference>
<comment type="caution">
    <text evidence="1">The sequence shown here is derived from an EMBL/GenBank/DDBJ whole genome shotgun (WGS) entry which is preliminary data.</text>
</comment>
<proteinExistence type="predicted"/>
<dbReference type="Proteomes" id="UP000737171">
    <property type="component" value="Unassembled WGS sequence"/>
</dbReference>
<evidence type="ECO:0000313" key="1">
    <source>
        <dbReference type="EMBL" id="NRF72276.1"/>
    </source>
</evidence>
<evidence type="ECO:0000313" key="2">
    <source>
        <dbReference type="Proteomes" id="UP000737171"/>
    </source>
</evidence>
<dbReference type="RefSeq" id="WP_173135194.1">
    <property type="nucleotide sequence ID" value="NZ_JABRWJ010000021.1"/>
</dbReference>
<sequence length="379" mass="40590">MASTLLFVHGTGVRGTALAATLDLLRKQAAEFLPGWKIEACNWGDAFGAAPNRRGASVHGYAASGDPSARLAAQERARWILLADDPLIELRLAPAPNFIGPKPGLKVWDRLPALRDHPDVLALLADVVPPGQWQVLVDEILGDAAWQLVIQGLTLTPPAASPLVARALVVALQVALREQGLPAIGVTVRDKLAALLQSPLGGPPAPGVVDWLLGRLTAYGREHRGQITDVTSPAVGDILRYQARGESVRGLIGHRVKETGARVVLAHSLGGIAAVDWLAMDARPVDALVTVGSQSAYFYEIDALASLPLGTPMPGYFPQRWLNVYDPSDLLGYPAGGIFRGAVEDLVVDNGEPFPESHSAYFRNRHQFWPALADFLKQV</sequence>
<dbReference type="EMBL" id="JABRWJ010000021">
    <property type="protein sequence ID" value="NRF72276.1"/>
    <property type="molecule type" value="Genomic_DNA"/>
</dbReference>